<dbReference type="PATRIC" id="fig|1423770.3.peg.1784"/>
<proteinExistence type="predicted"/>
<comment type="caution">
    <text evidence="1">The sequence shown here is derived from an EMBL/GenBank/DDBJ whole genome shotgun (WGS) entry which is preliminary data.</text>
</comment>
<dbReference type="STRING" id="1423770.FD29_GL001742"/>
<protein>
    <submittedName>
        <fullName evidence="1">Phage NTP-binding protein</fullName>
    </submittedName>
</protein>
<name>A0A0R1QNK5_9LACO</name>
<sequence length="250" mass="27949">MNIQQGGYKLSILPENKPHTPHYAPRNFFIWGATMSGKSYLASAFPDSFVFSTDDNEKNSGTRPSVQLKNTFDAKGNIVTSAIDTLDKYILALGTESNTFKTVVIDVIEDVCTLLDQAICAEYHVKFIGDVPYGKGWGLFDSMLQELVMNLKALPMNIIYISRENSKMEDGVSVASPALKQKYYNVVNGNCDLVIRTQHLGHNYLRTVTDIRRKYKQSEIDDPQILRILMAIPGALVKDVQTTTTNKDGK</sequence>
<evidence type="ECO:0000313" key="2">
    <source>
        <dbReference type="Proteomes" id="UP000050872"/>
    </source>
</evidence>
<gene>
    <name evidence="1" type="ORF">FD29_GL001742</name>
</gene>
<dbReference type="Pfam" id="PF13479">
    <property type="entry name" value="AAA_24"/>
    <property type="match status" value="1"/>
</dbReference>
<reference evidence="1 2" key="1">
    <citation type="journal article" date="2015" name="Genome Announc.">
        <title>Expanding the biotechnology potential of lactobacilli through comparative genomics of 213 strains and associated genera.</title>
        <authorList>
            <person name="Sun Z."/>
            <person name="Harris H.M."/>
            <person name="McCann A."/>
            <person name="Guo C."/>
            <person name="Argimon S."/>
            <person name="Zhang W."/>
            <person name="Yang X."/>
            <person name="Jeffery I.B."/>
            <person name="Cooney J.C."/>
            <person name="Kagawa T.F."/>
            <person name="Liu W."/>
            <person name="Song Y."/>
            <person name="Salvetti E."/>
            <person name="Wrobel A."/>
            <person name="Rasinkangas P."/>
            <person name="Parkhill J."/>
            <person name="Rea M.C."/>
            <person name="O'Sullivan O."/>
            <person name="Ritari J."/>
            <person name="Douillard F.P."/>
            <person name="Paul Ross R."/>
            <person name="Yang R."/>
            <person name="Briner A.E."/>
            <person name="Felis G.E."/>
            <person name="de Vos W.M."/>
            <person name="Barrangou R."/>
            <person name="Klaenhammer T.R."/>
            <person name="Caufield P.W."/>
            <person name="Cui Y."/>
            <person name="Zhang H."/>
            <person name="O'Toole P.W."/>
        </authorList>
    </citation>
    <scope>NUCLEOTIDE SEQUENCE [LARGE SCALE GENOMIC DNA]</scope>
    <source>
        <strain evidence="1 2">DSM 14500</strain>
    </source>
</reference>
<accession>A0A0R1QNK5</accession>
<keyword evidence="2" id="KW-1185">Reference proteome</keyword>
<organism evidence="1 2">
    <name type="scientific">Companilactobacillus mindensis DSM 14500</name>
    <dbReference type="NCBI Taxonomy" id="1423770"/>
    <lineage>
        <taxon>Bacteria</taxon>
        <taxon>Bacillati</taxon>
        <taxon>Bacillota</taxon>
        <taxon>Bacilli</taxon>
        <taxon>Lactobacillales</taxon>
        <taxon>Lactobacillaceae</taxon>
        <taxon>Companilactobacillus</taxon>
    </lineage>
</organism>
<evidence type="ECO:0000313" key="1">
    <source>
        <dbReference type="EMBL" id="KRL45985.1"/>
    </source>
</evidence>
<dbReference type="AlphaFoldDB" id="A0A0R1QNK5"/>
<dbReference type="EMBL" id="AZEZ01000003">
    <property type="protein sequence ID" value="KRL45985.1"/>
    <property type="molecule type" value="Genomic_DNA"/>
</dbReference>
<dbReference type="Proteomes" id="UP000050872">
    <property type="component" value="Unassembled WGS sequence"/>
</dbReference>